<feature type="region of interest" description="Disordered" evidence="1">
    <location>
        <begin position="167"/>
        <end position="206"/>
    </location>
</feature>
<accession>A0A2A4K6F9</accession>
<evidence type="ECO:0000256" key="1">
    <source>
        <dbReference type="SAM" id="MobiDB-lite"/>
    </source>
</evidence>
<protein>
    <submittedName>
        <fullName evidence="2">Uncharacterized protein</fullName>
    </submittedName>
</protein>
<sequence length="206" mass="23122">MLYGLAGSSRKPLIVVIGAPHHSRSSDYEIQVYSSSSTESNDDSNRNYRFDKLKTADTIYNTLLGKPQDDYINILRDGQAEEDSEEQLQKEMMIADALRSRCQAIVRCEEKCPEDEPKPQNECSVSDDECDATTEKCSESCETPKPKQEKYCPKSCKAIFDHLINCPPPGNEKKKNNNNKKKNQCGPATGKTMPPNWNTGSNDECD</sequence>
<dbReference type="EMBL" id="NWSH01000097">
    <property type="protein sequence ID" value="PCG79606.1"/>
    <property type="molecule type" value="Genomic_DNA"/>
</dbReference>
<reference evidence="2" key="1">
    <citation type="submission" date="2017-09" db="EMBL/GenBank/DDBJ databases">
        <title>Contemporary evolution of a Lepidopteran species, Heliothis virescens, in response to modern agricultural practices.</title>
        <authorList>
            <person name="Fritz M.L."/>
            <person name="Deyonke A.M."/>
            <person name="Papanicolaou A."/>
            <person name="Micinski S."/>
            <person name="Westbrook J."/>
            <person name="Gould F."/>
        </authorList>
    </citation>
    <scope>NUCLEOTIDE SEQUENCE [LARGE SCALE GENOMIC DNA]</scope>
    <source>
        <strain evidence="2">HvINT-</strain>
        <tissue evidence="2">Whole body</tissue>
    </source>
</reference>
<gene>
    <name evidence="2" type="ORF">B5V51_14871</name>
</gene>
<proteinExistence type="predicted"/>
<evidence type="ECO:0000313" key="2">
    <source>
        <dbReference type="EMBL" id="PCG79606.1"/>
    </source>
</evidence>
<organism evidence="2">
    <name type="scientific">Heliothis virescens</name>
    <name type="common">Tobacco budworm moth</name>
    <dbReference type="NCBI Taxonomy" id="7102"/>
    <lineage>
        <taxon>Eukaryota</taxon>
        <taxon>Metazoa</taxon>
        <taxon>Ecdysozoa</taxon>
        <taxon>Arthropoda</taxon>
        <taxon>Hexapoda</taxon>
        <taxon>Insecta</taxon>
        <taxon>Pterygota</taxon>
        <taxon>Neoptera</taxon>
        <taxon>Endopterygota</taxon>
        <taxon>Lepidoptera</taxon>
        <taxon>Glossata</taxon>
        <taxon>Ditrysia</taxon>
        <taxon>Noctuoidea</taxon>
        <taxon>Noctuidae</taxon>
        <taxon>Heliothinae</taxon>
        <taxon>Heliothis</taxon>
    </lineage>
</organism>
<comment type="caution">
    <text evidence="2">The sequence shown here is derived from an EMBL/GenBank/DDBJ whole genome shotgun (WGS) entry which is preliminary data.</text>
</comment>
<name>A0A2A4K6F9_HELVI</name>
<feature type="compositionally biased region" description="Polar residues" evidence="1">
    <location>
        <begin position="195"/>
        <end position="206"/>
    </location>
</feature>
<dbReference type="AlphaFoldDB" id="A0A2A4K6F9"/>